<protein>
    <submittedName>
        <fullName evidence="1">Uncharacterized protein</fullName>
    </submittedName>
</protein>
<evidence type="ECO:0000313" key="2">
    <source>
        <dbReference type="Proteomes" id="UP000828048"/>
    </source>
</evidence>
<accession>A0ACB7X3L2</accession>
<comment type="caution">
    <text evidence="1">The sequence shown here is derived from an EMBL/GenBank/DDBJ whole genome shotgun (WGS) entry which is preliminary data.</text>
</comment>
<organism evidence="1 2">
    <name type="scientific">Vaccinium darrowii</name>
    <dbReference type="NCBI Taxonomy" id="229202"/>
    <lineage>
        <taxon>Eukaryota</taxon>
        <taxon>Viridiplantae</taxon>
        <taxon>Streptophyta</taxon>
        <taxon>Embryophyta</taxon>
        <taxon>Tracheophyta</taxon>
        <taxon>Spermatophyta</taxon>
        <taxon>Magnoliopsida</taxon>
        <taxon>eudicotyledons</taxon>
        <taxon>Gunneridae</taxon>
        <taxon>Pentapetalae</taxon>
        <taxon>asterids</taxon>
        <taxon>Ericales</taxon>
        <taxon>Ericaceae</taxon>
        <taxon>Vaccinioideae</taxon>
        <taxon>Vaccinieae</taxon>
        <taxon>Vaccinium</taxon>
    </lineage>
</organism>
<reference evidence="1 2" key="1">
    <citation type="journal article" date="2021" name="Hortic Res">
        <title>High-quality reference genome and annotation aids understanding of berry development for evergreen blueberry (Vaccinium darrowii).</title>
        <authorList>
            <person name="Yu J."/>
            <person name="Hulse-Kemp A.M."/>
            <person name="Babiker E."/>
            <person name="Staton M."/>
        </authorList>
    </citation>
    <scope>NUCLEOTIDE SEQUENCE [LARGE SCALE GENOMIC DNA]</scope>
    <source>
        <strain evidence="2">cv. NJ 8807/NJ 8810</strain>
        <tissue evidence="1">Young leaf</tissue>
    </source>
</reference>
<evidence type="ECO:0000313" key="1">
    <source>
        <dbReference type="EMBL" id="KAH7835266.1"/>
    </source>
</evidence>
<name>A0ACB7X3L2_9ERIC</name>
<proteinExistence type="predicted"/>
<dbReference type="EMBL" id="CM037152">
    <property type="protein sequence ID" value="KAH7835266.1"/>
    <property type="molecule type" value="Genomic_DNA"/>
</dbReference>
<sequence>MESLVVLPFSLGCVSHSSVAVGGSNQLKRSKSESNPAVRGKQESEESSSAVVNMKNSWGFLAIPKPNISSGVHKLVKSIKSFSHLFVYKEELEEREKEMEIGFPTDVKHVTHIGWDETETTKPARDSSSWENPPVPPEFLSFPSSVSLRQFELAMAAQADAPLCLTTSKFA</sequence>
<gene>
    <name evidence="1" type="ORF">Vadar_024542</name>
</gene>
<dbReference type="Proteomes" id="UP000828048">
    <property type="component" value="Chromosome 2"/>
</dbReference>
<keyword evidence="2" id="KW-1185">Reference proteome</keyword>